<proteinExistence type="predicted"/>
<sequence length="147" mass="16848">MGGETSAIQRVAGKISDDIFSVFKWDRAARADMNWDCCQEAHSKKTHPSDVVFFYIDPYEEEMVYLNTDLKSYAEGTIGKKIVEGALTSLALATECANVSEEWRLKYVHDDSLGYNVRGLLFLYNHDNLYDKDFYENITKKLDHSSI</sequence>
<dbReference type="InterPro" id="IPR058873">
    <property type="entry name" value="PDDEXK_GAPS4"/>
</dbReference>
<protein>
    <recommendedName>
        <fullName evidence="1">GAPS4 PD-(D/E)XK nuclease domain-containing protein</fullName>
    </recommendedName>
</protein>
<comment type="caution">
    <text evidence="2">The sequence shown here is derived from an EMBL/GenBank/DDBJ whole genome shotgun (WGS) entry which is preliminary data.</text>
</comment>
<dbReference type="Pfam" id="PF26115">
    <property type="entry name" value="PDDEXK_GAPS4"/>
    <property type="match status" value="1"/>
</dbReference>
<dbReference type="AlphaFoldDB" id="A0A732UCZ7"/>
<reference evidence="2" key="2">
    <citation type="submission" date="2018-07" db="EMBL/GenBank/DDBJ databases">
        <authorList>
            <consortium name="NCBI Pathogen Detection Project"/>
        </authorList>
    </citation>
    <scope>NUCLEOTIDE SEQUENCE</scope>
    <source>
        <strain evidence="2">Salmonella enterica</strain>
    </source>
</reference>
<accession>A0A732UCZ7</accession>
<name>A0A732UCZ7_SALEB</name>
<reference evidence="2" key="1">
    <citation type="journal article" date="2018" name="Genome Biol.">
        <title>SKESA: strategic k-mer extension for scrupulous assemblies.</title>
        <authorList>
            <person name="Souvorov A."/>
            <person name="Agarwala R."/>
            <person name="Lipman D.J."/>
        </authorList>
    </citation>
    <scope>NUCLEOTIDE SEQUENCE</scope>
    <source>
        <strain evidence="2">Salmonella enterica</strain>
    </source>
</reference>
<feature type="domain" description="GAPS4 PD-(D/E)XK nuclease" evidence="1">
    <location>
        <begin position="1"/>
        <end position="140"/>
    </location>
</feature>
<dbReference type="EMBL" id="DAASGF010000017">
    <property type="protein sequence ID" value="HAE5386737.1"/>
    <property type="molecule type" value="Genomic_DNA"/>
</dbReference>
<evidence type="ECO:0000313" key="2">
    <source>
        <dbReference type="EMBL" id="HAE5386737.1"/>
    </source>
</evidence>
<gene>
    <name evidence="2" type="ORF">G4J95_001908</name>
</gene>
<evidence type="ECO:0000259" key="1">
    <source>
        <dbReference type="Pfam" id="PF26115"/>
    </source>
</evidence>
<feature type="non-terminal residue" evidence="2">
    <location>
        <position position="147"/>
    </location>
</feature>
<organism evidence="2">
    <name type="scientific">Salmonella enterica subsp. enterica serovar Java</name>
    <dbReference type="NCBI Taxonomy" id="224729"/>
    <lineage>
        <taxon>Bacteria</taxon>
        <taxon>Pseudomonadati</taxon>
        <taxon>Pseudomonadota</taxon>
        <taxon>Gammaproteobacteria</taxon>
        <taxon>Enterobacterales</taxon>
        <taxon>Enterobacteriaceae</taxon>
        <taxon>Salmonella</taxon>
    </lineage>
</organism>